<dbReference type="InterPro" id="IPR029071">
    <property type="entry name" value="Ubiquitin-like_domsf"/>
</dbReference>
<dbReference type="PROSITE" id="PS50053">
    <property type="entry name" value="UBIQUITIN_2"/>
    <property type="match status" value="3"/>
</dbReference>
<keyword evidence="4" id="KW-1185">Reference proteome</keyword>
<dbReference type="EMBL" id="JAMYWD010000001">
    <property type="protein sequence ID" value="KAJ4982050.1"/>
    <property type="molecule type" value="Genomic_DNA"/>
</dbReference>
<proteinExistence type="predicted"/>
<dbReference type="PANTHER" id="PTHR10621:SF38">
    <property type="entry name" value="UBIQUITIN DOMAIN-CONTAINING PROTEIN 7SL RNA1-RELATED"/>
    <property type="match status" value="1"/>
</dbReference>
<dbReference type="CDD" id="cd17039">
    <property type="entry name" value="Ubl_ubiquitin_like"/>
    <property type="match status" value="3"/>
</dbReference>
<dbReference type="SUPFAM" id="SSF54236">
    <property type="entry name" value="Ubiquitin-like"/>
    <property type="match status" value="3"/>
</dbReference>
<dbReference type="GO" id="GO:0031593">
    <property type="term" value="F:polyubiquitin modification-dependent protein binding"/>
    <property type="evidence" value="ECO:0007669"/>
    <property type="project" value="TreeGrafter"/>
</dbReference>
<dbReference type="OrthoDB" id="419317at2759"/>
<protein>
    <recommendedName>
        <fullName evidence="2">Ubiquitin-like domain-containing protein</fullName>
    </recommendedName>
</protein>
<dbReference type="PANTHER" id="PTHR10621">
    <property type="entry name" value="UV EXCISION REPAIR PROTEIN RAD23"/>
    <property type="match status" value="1"/>
</dbReference>
<gene>
    <name evidence="3" type="ORF">NE237_032887</name>
</gene>
<reference evidence="3" key="1">
    <citation type="journal article" date="2023" name="Plant J.">
        <title>The genome of the king protea, Protea cynaroides.</title>
        <authorList>
            <person name="Chang J."/>
            <person name="Duong T.A."/>
            <person name="Schoeman C."/>
            <person name="Ma X."/>
            <person name="Roodt D."/>
            <person name="Barker N."/>
            <person name="Li Z."/>
            <person name="Van de Peer Y."/>
            <person name="Mizrachi E."/>
        </authorList>
    </citation>
    <scope>NUCLEOTIDE SEQUENCE</scope>
    <source>
        <tissue evidence="3">Young leaves</tissue>
    </source>
</reference>
<dbReference type="Proteomes" id="UP001141806">
    <property type="component" value="Unassembled WGS sequence"/>
</dbReference>
<dbReference type="GO" id="GO:0005829">
    <property type="term" value="C:cytosol"/>
    <property type="evidence" value="ECO:0007669"/>
    <property type="project" value="TreeGrafter"/>
</dbReference>
<dbReference type="GO" id="GO:0043130">
    <property type="term" value="F:ubiquitin binding"/>
    <property type="evidence" value="ECO:0007669"/>
    <property type="project" value="TreeGrafter"/>
</dbReference>
<dbReference type="GO" id="GO:0005654">
    <property type="term" value="C:nucleoplasm"/>
    <property type="evidence" value="ECO:0007669"/>
    <property type="project" value="TreeGrafter"/>
</dbReference>
<feature type="domain" description="Ubiquitin-like" evidence="2">
    <location>
        <begin position="103"/>
        <end position="177"/>
    </location>
</feature>
<feature type="region of interest" description="Disordered" evidence="1">
    <location>
        <begin position="77"/>
        <end position="98"/>
    </location>
</feature>
<accession>A0A9Q0R408</accession>
<organism evidence="3 4">
    <name type="scientific">Protea cynaroides</name>
    <dbReference type="NCBI Taxonomy" id="273540"/>
    <lineage>
        <taxon>Eukaryota</taxon>
        <taxon>Viridiplantae</taxon>
        <taxon>Streptophyta</taxon>
        <taxon>Embryophyta</taxon>
        <taxon>Tracheophyta</taxon>
        <taxon>Spermatophyta</taxon>
        <taxon>Magnoliopsida</taxon>
        <taxon>Proteales</taxon>
        <taxon>Proteaceae</taxon>
        <taxon>Protea</taxon>
    </lineage>
</organism>
<evidence type="ECO:0000313" key="4">
    <source>
        <dbReference type="Proteomes" id="UP001141806"/>
    </source>
</evidence>
<evidence type="ECO:0000256" key="1">
    <source>
        <dbReference type="SAM" id="MobiDB-lite"/>
    </source>
</evidence>
<dbReference type="SMART" id="SM00213">
    <property type="entry name" value="UBQ"/>
    <property type="match status" value="3"/>
</dbReference>
<dbReference type="GO" id="GO:0070628">
    <property type="term" value="F:proteasome binding"/>
    <property type="evidence" value="ECO:0007669"/>
    <property type="project" value="TreeGrafter"/>
</dbReference>
<dbReference type="GO" id="GO:0043161">
    <property type="term" value="P:proteasome-mediated ubiquitin-dependent protein catabolic process"/>
    <property type="evidence" value="ECO:0007669"/>
    <property type="project" value="TreeGrafter"/>
</dbReference>
<dbReference type="AlphaFoldDB" id="A0A9Q0R408"/>
<dbReference type="InterPro" id="IPR000626">
    <property type="entry name" value="Ubiquitin-like_dom"/>
</dbReference>
<feature type="domain" description="Ubiquitin-like" evidence="2">
    <location>
        <begin position="1"/>
        <end position="72"/>
    </location>
</feature>
<evidence type="ECO:0000313" key="3">
    <source>
        <dbReference type="EMBL" id="KAJ4982050.1"/>
    </source>
</evidence>
<comment type="caution">
    <text evidence="3">The sequence shown here is derived from an EMBL/GenBank/DDBJ whole genome shotgun (WGS) entry which is preliminary data.</text>
</comment>
<sequence length="280" mass="31601">MDIIFEIPKGKRFTIEVGYFDTVLEIKEKIQKYEGFPISRQILMFNGQVMADERDTEYYEVLHLSRIQLILEPEPPAANKPSASSMVKLDESSSTSSSPSRKLQILITMSKKQFSIFLDPIDSVARLKEKVHEVEGLPLNRFNLSFMGVDLLEDRSLRDYALPDLAEVNVVIKPFSSVASAPSPTTTTGATGSSKKLKLMVLPKGGTKKIPVEVNPNDNVAELKKELQKLQQQHRHFNLPADYFFIFNQNVMEDDCSFRWHDVRQGDTIEIFNGSVTGGS</sequence>
<feature type="domain" description="Ubiquitin-like" evidence="2">
    <location>
        <begin position="197"/>
        <end position="278"/>
    </location>
</feature>
<evidence type="ECO:0000259" key="2">
    <source>
        <dbReference type="PROSITE" id="PS50053"/>
    </source>
</evidence>
<dbReference type="Gene3D" id="3.10.20.90">
    <property type="entry name" value="Phosphatidylinositol 3-kinase Catalytic Subunit, Chain A, domain 1"/>
    <property type="match status" value="3"/>
</dbReference>
<name>A0A9Q0R408_9MAGN</name>
<dbReference type="Pfam" id="PF00240">
    <property type="entry name" value="ubiquitin"/>
    <property type="match status" value="3"/>
</dbReference>